<dbReference type="PANTHER" id="PTHR30336:SF4">
    <property type="entry name" value="ENVELOPE BIOGENESIS FACTOR ELYC"/>
    <property type="match status" value="1"/>
</dbReference>
<protein>
    <recommendedName>
        <fullName evidence="1">DUF218 domain-containing protein</fullName>
    </recommendedName>
</protein>
<organism evidence="2 3">
    <name type="scientific">Veronia pacifica</name>
    <dbReference type="NCBI Taxonomy" id="1080227"/>
    <lineage>
        <taxon>Bacteria</taxon>
        <taxon>Pseudomonadati</taxon>
        <taxon>Pseudomonadota</taxon>
        <taxon>Gammaproteobacteria</taxon>
        <taxon>Vibrionales</taxon>
        <taxon>Vibrionaceae</taxon>
        <taxon>Veronia</taxon>
    </lineage>
</organism>
<dbReference type="EMBL" id="LYBM01000001">
    <property type="protein sequence ID" value="ODA36167.1"/>
    <property type="molecule type" value="Genomic_DNA"/>
</dbReference>
<reference evidence="2 3" key="1">
    <citation type="submission" date="2016-05" db="EMBL/GenBank/DDBJ databases">
        <title>Genomic Taxonomy of the Vibrionaceae.</title>
        <authorList>
            <person name="Gomez-Gil B."/>
            <person name="Enciso-Ibarra J."/>
        </authorList>
    </citation>
    <scope>NUCLEOTIDE SEQUENCE [LARGE SCALE GENOMIC DNA]</scope>
    <source>
        <strain evidence="2 3">CAIM 1920</strain>
    </source>
</reference>
<name>A0A1C3ESB4_9GAMM</name>
<dbReference type="GO" id="GO:0043164">
    <property type="term" value="P:Gram-negative-bacterium-type cell wall biogenesis"/>
    <property type="evidence" value="ECO:0007669"/>
    <property type="project" value="TreeGrafter"/>
</dbReference>
<dbReference type="InterPro" id="IPR003848">
    <property type="entry name" value="DUF218"/>
</dbReference>
<dbReference type="PANTHER" id="PTHR30336">
    <property type="entry name" value="INNER MEMBRANE PROTEIN, PROBABLE PERMEASE"/>
    <property type="match status" value="1"/>
</dbReference>
<dbReference type="GO" id="GO:0000270">
    <property type="term" value="P:peptidoglycan metabolic process"/>
    <property type="evidence" value="ECO:0007669"/>
    <property type="project" value="TreeGrafter"/>
</dbReference>
<dbReference type="STRING" id="1080227.A8L45_00765"/>
<proteinExistence type="predicted"/>
<gene>
    <name evidence="2" type="ORF">A8L45_00765</name>
</gene>
<dbReference type="Pfam" id="PF02698">
    <property type="entry name" value="DUF218"/>
    <property type="match status" value="1"/>
</dbReference>
<dbReference type="CDD" id="cd06259">
    <property type="entry name" value="YdcF-like"/>
    <property type="match status" value="1"/>
</dbReference>
<sequence length="218" mass="24235">MMLSELSKEDINEITCLVFGDDLTQKEQADLIFVFGGTNPGIWQAAYKAYSDGIAERILIAGGLSPNGRKHYAWDLGDIPESVGIKHKLVELGVPANNILCEVNSSNSYENVVFSKAVYGLSNLRNIAVVCRSYSAGRQCRTIDKQLGGSVRITPFTFEAKQHPDEAPISRHNWLKSERSYKFVIGEFLKIIKYGSYGHLTEANINSGRLIDYAKLQV</sequence>
<dbReference type="Gene3D" id="3.40.50.620">
    <property type="entry name" value="HUPs"/>
    <property type="match status" value="1"/>
</dbReference>
<dbReference type="Proteomes" id="UP000094936">
    <property type="component" value="Unassembled WGS sequence"/>
</dbReference>
<accession>A0A1C3ESB4</accession>
<feature type="domain" description="DUF218" evidence="1">
    <location>
        <begin position="30"/>
        <end position="167"/>
    </location>
</feature>
<evidence type="ECO:0000313" key="3">
    <source>
        <dbReference type="Proteomes" id="UP000094936"/>
    </source>
</evidence>
<dbReference type="InterPro" id="IPR051599">
    <property type="entry name" value="Cell_Envelope_Assoc"/>
</dbReference>
<evidence type="ECO:0000259" key="1">
    <source>
        <dbReference type="Pfam" id="PF02698"/>
    </source>
</evidence>
<keyword evidence="3" id="KW-1185">Reference proteome</keyword>
<dbReference type="AlphaFoldDB" id="A0A1C3ESB4"/>
<dbReference type="GO" id="GO:0005886">
    <property type="term" value="C:plasma membrane"/>
    <property type="evidence" value="ECO:0007669"/>
    <property type="project" value="TreeGrafter"/>
</dbReference>
<evidence type="ECO:0000313" key="2">
    <source>
        <dbReference type="EMBL" id="ODA36167.1"/>
    </source>
</evidence>
<comment type="caution">
    <text evidence="2">The sequence shown here is derived from an EMBL/GenBank/DDBJ whole genome shotgun (WGS) entry which is preliminary data.</text>
</comment>
<dbReference type="InterPro" id="IPR014729">
    <property type="entry name" value="Rossmann-like_a/b/a_fold"/>
</dbReference>